<feature type="domain" description="IclR-ED" evidence="5">
    <location>
        <begin position="80"/>
        <end position="262"/>
    </location>
</feature>
<dbReference type="PROSITE" id="PS51078">
    <property type="entry name" value="ICLR_ED"/>
    <property type="match status" value="1"/>
</dbReference>
<evidence type="ECO:0000259" key="4">
    <source>
        <dbReference type="PROSITE" id="PS51077"/>
    </source>
</evidence>
<dbReference type="Proteomes" id="UP001551482">
    <property type="component" value="Unassembled WGS sequence"/>
</dbReference>
<dbReference type="SUPFAM" id="SSF46785">
    <property type="entry name" value="Winged helix' DNA-binding domain"/>
    <property type="match status" value="1"/>
</dbReference>
<evidence type="ECO:0000313" key="6">
    <source>
        <dbReference type="EMBL" id="MEU8135088.1"/>
    </source>
</evidence>
<proteinExistence type="predicted"/>
<evidence type="ECO:0000313" key="7">
    <source>
        <dbReference type="Proteomes" id="UP001551482"/>
    </source>
</evidence>
<dbReference type="InterPro" id="IPR036388">
    <property type="entry name" value="WH-like_DNA-bd_sf"/>
</dbReference>
<comment type="caution">
    <text evidence="6">The sequence shown here is derived from an EMBL/GenBank/DDBJ whole genome shotgun (WGS) entry which is preliminary data.</text>
</comment>
<keyword evidence="2" id="KW-0238">DNA-binding</keyword>
<dbReference type="SUPFAM" id="SSF55781">
    <property type="entry name" value="GAF domain-like"/>
    <property type="match status" value="1"/>
</dbReference>
<dbReference type="InterPro" id="IPR014757">
    <property type="entry name" value="Tscrpt_reg_IclR_C"/>
</dbReference>
<dbReference type="PANTHER" id="PTHR30136:SF35">
    <property type="entry name" value="HTH-TYPE TRANSCRIPTIONAL REGULATOR RV1719"/>
    <property type="match status" value="1"/>
</dbReference>
<dbReference type="EMBL" id="JBEZFP010000036">
    <property type="protein sequence ID" value="MEU8135088.1"/>
    <property type="molecule type" value="Genomic_DNA"/>
</dbReference>
<dbReference type="InterPro" id="IPR036390">
    <property type="entry name" value="WH_DNA-bd_sf"/>
</dbReference>
<dbReference type="Gene3D" id="3.30.450.40">
    <property type="match status" value="1"/>
</dbReference>
<dbReference type="Pfam" id="PF01614">
    <property type="entry name" value="IclR_C"/>
    <property type="match status" value="1"/>
</dbReference>
<reference evidence="6 7" key="1">
    <citation type="submission" date="2024-06" db="EMBL/GenBank/DDBJ databases">
        <title>The Natural Products Discovery Center: Release of the First 8490 Sequenced Strains for Exploring Actinobacteria Biosynthetic Diversity.</title>
        <authorList>
            <person name="Kalkreuter E."/>
            <person name="Kautsar S.A."/>
            <person name="Yang D."/>
            <person name="Bader C.D."/>
            <person name="Teijaro C.N."/>
            <person name="Fluegel L."/>
            <person name="Davis C.M."/>
            <person name="Simpson J.R."/>
            <person name="Lauterbach L."/>
            <person name="Steele A.D."/>
            <person name="Gui C."/>
            <person name="Meng S."/>
            <person name="Li G."/>
            <person name="Viehrig K."/>
            <person name="Ye F."/>
            <person name="Su P."/>
            <person name="Kiefer A.F."/>
            <person name="Nichols A."/>
            <person name="Cepeda A.J."/>
            <person name="Yan W."/>
            <person name="Fan B."/>
            <person name="Jiang Y."/>
            <person name="Adhikari A."/>
            <person name="Zheng C.-J."/>
            <person name="Schuster L."/>
            <person name="Cowan T.M."/>
            <person name="Smanski M.J."/>
            <person name="Chevrette M.G."/>
            <person name="De Carvalho L.P.S."/>
            <person name="Shen B."/>
        </authorList>
    </citation>
    <scope>NUCLEOTIDE SEQUENCE [LARGE SCALE GENOMIC DNA]</scope>
    <source>
        <strain evidence="6 7">NPDC048946</strain>
    </source>
</reference>
<dbReference type="InterPro" id="IPR050707">
    <property type="entry name" value="HTH_MetabolicPath_Reg"/>
</dbReference>
<protein>
    <submittedName>
        <fullName evidence="6">IclR family transcriptional regulator</fullName>
    </submittedName>
</protein>
<sequence>MPAAAADVEETTGRSIAAVERAIDVLLFFGRSGRPDLGVTEISQELGITKGAVHRILTALRSRRLVTADPTTRRYALGPAAVALGRAYLARTDLRMLAAPELRRLAETCGETATLSVRRGETRLYVDQVPPSSELRIEVPLGTPFPLHAGASSKAILAFLTEDEIDAYLGQARLEVLTERTVTNAAALRKEIGLIRKRGYAASSGERQEGAAAVAAPVLDHDGCVIAVVSLAGPQFRFRQRASEYAQHVVDAANRVSAEFGHGLVGTD</sequence>
<dbReference type="InterPro" id="IPR005471">
    <property type="entry name" value="Tscrpt_reg_IclR_N"/>
</dbReference>
<dbReference type="RefSeq" id="WP_358354385.1">
    <property type="nucleotide sequence ID" value="NZ_JBEZFP010000036.1"/>
</dbReference>
<dbReference type="PANTHER" id="PTHR30136">
    <property type="entry name" value="HELIX-TURN-HELIX TRANSCRIPTIONAL REGULATOR, ICLR FAMILY"/>
    <property type="match status" value="1"/>
</dbReference>
<evidence type="ECO:0000259" key="5">
    <source>
        <dbReference type="PROSITE" id="PS51078"/>
    </source>
</evidence>
<dbReference type="Pfam" id="PF09339">
    <property type="entry name" value="HTH_IclR"/>
    <property type="match status" value="1"/>
</dbReference>
<organism evidence="6 7">
    <name type="scientific">Streptodolium elevatio</name>
    <dbReference type="NCBI Taxonomy" id="3157996"/>
    <lineage>
        <taxon>Bacteria</taxon>
        <taxon>Bacillati</taxon>
        <taxon>Actinomycetota</taxon>
        <taxon>Actinomycetes</taxon>
        <taxon>Kitasatosporales</taxon>
        <taxon>Streptomycetaceae</taxon>
        <taxon>Streptodolium</taxon>
    </lineage>
</organism>
<accession>A0ABV3DH51</accession>
<gene>
    <name evidence="6" type="ORF">AB0C36_16410</name>
</gene>
<feature type="domain" description="HTH iclR-type" evidence="4">
    <location>
        <begin position="16"/>
        <end position="79"/>
    </location>
</feature>
<dbReference type="Gene3D" id="1.10.10.10">
    <property type="entry name" value="Winged helix-like DNA-binding domain superfamily/Winged helix DNA-binding domain"/>
    <property type="match status" value="1"/>
</dbReference>
<keyword evidence="1" id="KW-0805">Transcription regulation</keyword>
<keyword evidence="7" id="KW-1185">Reference proteome</keyword>
<evidence type="ECO:0000256" key="2">
    <source>
        <dbReference type="ARBA" id="ARBA00023125"/>
    </source>
</evidence>
<keyword evidence="3" id="KW-0804">Transcription</keyword>
<name>A0ABV3DH51_9ACTN</name>
<dbReference type="SMART" id="SM00346">
    <property type="entry name" value="HTH_ICLR"/>
    <property type="match status" value="1"/>
</dbReference>
<evidence type="ECO:0000256" key="1">
    <source>
        <dbReference type="ARBA" id="ARBA00023015"/>
    </source>
</evidence>
<dbReference type="PROSITE" id="PS51077">
    <property type="entry name" value="HTH_ICLR"/>
    <property type="match status" value="1"/>
</dbReference>
<dbReference type="InterPro" id="IPR029016">
    <property type="entry name" value="GAF-like_dom_sf"/>
</dbReference>
<evidence type="ECO:0000256" key="3">
    <source>
        <dbReference type="ARBA" id="ARBA00023163"/>
    </source>
</evidence>